<dbReference type="EMBL" id="JACTNZ010000006">
    <property type="protein sequence ID" value="KAG5543003.1"/>
    <property type="molecule type" value="Genomic_DNA"/>
</dbReference>
<organism evidence="1 2">
    <name type="scientific">Rhododendron griersonianum</name>
    <dbReference type="NCBI Taxonomy" id="479676"/>
    <lineage>
        <taxon>Eukaryota</taxon>
        <taxon>Viridiplantae</taxon>
        <taxon>Streptophyta</taxon>
        <taxon>Embryophyta</taxon>
        <taxon>Tracheophyta</taxon>
        <taxon>Spermatophyta</taxon>
        <taxon>Magnoliopsida</taxon>
        <taxon>eudicotyledons</taxon>
        <taxon>Gunneridae</taxon>
        <taxon>Pentapetalae</taxon>
        <taxon>asterids</taxon>
        <taxon>Ericales</taxon>
        <taxon>Ericaceae</taxon>
        <taxon>Ericoideae</taxon>
        <taxon>Rhodoreae</taxon>
        <taxon>Rhododendron</taxon>
    </lineage>
</organism>
<dbReference type="PROSITE" id="PS51367">
    <property type="entry name" value="THAUMATIN_2"/>
    <property type="match status" value="1"/>
</dbReference>
<evidence type="ECO:0000313" key="1">
    <source>
        <dbReference type="EMBL" id="KAG5543003.1"/>
    </source>
</evidence>
<dbReference type="InterPro" id="IPR017949">
    <property type="entry name" value="Thaumatin_CS"/>
</dbReference>
<dbReference type="Gene3D" id="2.60.110.10">
    <property type="entry name" value="Thaumatin"/>
    <property type="match status" value="1"/>
</dbReference>
<dbReference type="Pfam" id="PF00314">
    <property type="entry name" value="Thaumatin"/>
    <property type="match status" value="1"/>
</dbReference>
<dbReference type="AlphaFoldDB" id="A0AAV6JRV0"/>
<dbReference type="PROSITE" id="PS00316">
    <property type="entry name" value="THAUMATIN_1"/>
    <property type="match status" value="1"/>
</dbReference>
<comment type="caution">
    <text evidence="1">The sequence shown here is derived from an EMBL/GenBank/DDBJ whole genome shotgun (WGS) entry which is preliminary data.</text>
</comment>
<dbReference type="PRINTS" id="PR00347">
    <property type="entry name" value="THAUMATIN"/>
</dbReference>
<evidence type="ECO:0008006" key="3">
    <source>
        <dbReference type="Google" id="ProtNLM"/>
    </source>
</evidence>
<dbReference type="SMART" id="SM00205">
    <property type="entry name" value="THN"/>
    <property type="match status" value="1"/>
</dbReference>
<evidence type="ECO:0000313" key="2">
    <source>
        <dbReference type="Proteomes" id="UP000823749"/>
    </source>
</evidence>
<dbReference type="PANTHER" id="PTHR31048">
    <property type="entry name" value="OS03G0233200 PROTEIN"/>
    <property type="match status" value="1"/>
</dbReference>
<sequence>MLSSSSLLESAAQSTAFPLFLSFRPPPGVFSSRTFILLNNCDHPVWPVIWSSLSSQLPASGFVLQTDQSKIINVPSNSYGRFWGRTDCAQNQSTGEFSCVTGDCGTGKLDCAGNIGKPPATLAEFSLNVSSGLDFYDVSLVDGYCFFCFLR</sequence>
<dbReference type="Proteomes" id="UP000823749">
    <property type="component" value="Chromosome 6"/>
</dbReference>
<gene>
    <name evidence="1" type="ORF">RHGRI_015930</name>
</gene>
<dbReference type="InterPro" id="IPR001938">
    <property type="entry name" value="Thaumatin"/>
</dbReference>
<protein>
    <recommendedName>
        <fullName evidence="3">Thaumatin-like protein</fullName>
    </recommendedName>
</protein>
<name>A0AAV6JRV0_9ERIC</name>
<proteinExistence type="predicted"/>
<dbReference type="SUPFAM" id="SSF49870">
    <property type="entry name" value="Osmotin, thaumatin-like protein"/>
    <property type="match status" value="1"/>
</dbReference>
<accession>A0AAV6JRV0</accession>
<keyword evidence="2" id="KW-1185">Reference proteome</keyword>
<reference evidence="1 2" key="1">
    <citation type="submission" date="2020-08" db="EMBL/GenBank/DDBJ databases">
        <title>Plant Genome Project.</title>
        <authorList>
            <person name="Zhang R.-G."/>
        </authorList>
    </citation>
    <scope>NUCLEOTIDE SEQUENCE [LARGE SCALE GENOMIC DNA]</scope>
    <source>
        <strain evidence="1">WSP0</strain>
        <tissue evidence="1">Leaf</tissue>
    </source>
</reference>
<dbReference type="InterPro" id="IPR037176">
    <property type="entry name" value="Osmotin/thaumatin-like_sf"/>
</dbReference>